<dbReference type="EMBL" id="CP026652">
    <property type="protein sequence ID" value="AVH60698.1"/>
    <property type="molecule type" value="Genomic_DNA"/>
</dbReference>
<dbReference type="SUPFAM" id="SSF48208">
    <property type="entry name" value="Six-hairpin glycosidases"/>
    <property type="match status" value="1"/>
</dbReference>
<dbReference type="InterPro" id="IPR008313">
    <property type="entry name" value="GH125"/>
</dbReference>
<accession>A0ABN5IC81</accession>
<feature type="region of interest" description="Disordered" evidence="1">
    <location>
        <begin position="231"/>
        <end position="255"/>
    </location>
</feature>
<keyword evidence="3" id="KW-1185">Reference proteome</keyword>
<dbReference type="Gene3D" id="1.50.10.10">
    <property type="match status" value="1"/>
</dbReference>
<dbReference type="PANTHER" id="PTHR31047:SF0">
    <property type="entry name" value="MEIOTICALLY UP-REGULATED GENE 157 PROTEIN"/>
    <property type="match status" value="1"/>
</dbReference>
<dbReference type="RefSeq" id="WP_099506262.1">
    <property type="nucleotide sequence ID" value="NZ_CP026652.1"/>
</dbReference>
<dbReference type="Pfam" id="PF06824">
    <property type="entry name" value="Glyco_hydro_125"/>
    <property type="match status" value="1"/>
</dbReference>
<organism evidence="2 3">
    <name type="scientific">Streptomyces dengpaensis</name>
    <dbReference type="NCBI Taxonomy" id="2049881"/>
    <lineage>
        <taxon>Bacteria</taxon>
        <taxon>Bacillati</taxon>
        <taxon>Actinomycetota</taxon>
        <taxon>Actinomycetes</taxon>
        <taxon>Kitasatosporales</taxon>
        <taxon>Streptomycetaceae</taxon>
        <taxon>Streptomyces</taxon>
    </lineage>
</organism>
<dbReference type="InterPro" id="IPR008928">
    <property type="entry name" value="6-hairpin_glycosidase_sf"/>
</dbReference>
<name>A0ABN5IC81_9ACTN</name>
<gene>
    <name evidence="2" type="ORF">C4B68_38640</name>
</gene>
<dbReference type="Proteomes" id="UP000238413">
    <property type="component" value="Chromosome"/>
</dbReference>
<sequence>MNRDTTIVGHLSAGLPKPLDLGNGLVAGSFGGDASWLSIGAPHPVHGFVELSAAPPFDEGHRGDPAAVRRYRGQLTEERFAFLRLDLPGEDVSGRWAGVDGEGRLVWRRTGAGWTCSVTAWALPDGPALVQHYVIEATQEVRAALRCGGRLERCALAEITEVNPPQPLELHSDMGVSPDELVINASDLASSARVEVQAAAGHWIPDADSTARWEVIADAGETLEITVTVSLTSPPWPDDEHRTATTPAPRITDPAGTLGRITAGAVRYVLGCTAVSVGGGERAILTDHRLLPLSWTRDAYYQALLLLCAARDEESVTDVVADHLRWLWGRGRAPGTPWMRSHLPDGRPKDLAVQADQQLYPLLELADYRRVTGRWPSPPGESGGDPAKRWGELVAEVWRDLPRDGHEGLLAGAENPADDPSELPFALSNQILYWHTAMQLAPWSAELGLDALGLVKTADDLRAAVARAFTCNGPFGPQWAYETDGHGNHRLYQDANDLPTAFAPIWGFCLADDERWSATMRFAFSAHNPGHVNGRYGGLGSAHTPGTWTLGDAQELAVARTTGDSARVTAVLDRIDRVAGVDGLLPETYQADNAHWLARHWFGWPAAVFGILHLGITGARPNGWHE</sequence>
<evidence type="ECO:0000313" key="3">
    <source>
        <dbReference type="Proteomes" id="UP000238413"/>
    </source>
</evidence>
<evidence type="ECO:0000256" key="1">
    <source>
        <dbReference type="SAM" id="MobiDB-lite"/>
    </source>
</evidence>
<dbReference type="SMART" id="SM01149">
    <property type="entry name" value="DUF1237"/>
    <property type="match status" value="1"/>
</dbReference>
<dbReference type="InterPro" id="IPR012341">
    <property type="entry name" value="6hp_glycosidase-like_sf"/>
</dbReference>
<proteinExistence type="predicted"/>
<protein>
    <submittedName>
        <fullName evidence="2">Metal-independent alpha-mannosidase</fullName>
    </submittedName>
</protein>
<dbReference type="PANTHER" id="PTHR31047">
    <property type="entry name" value="MEIOTICALLY UP-REGULATED GENE 157 PROTEIN"/>
    <property type="match status" value="1"/>
</dbReference>
<evidence type="ECO:0000313" key="2">
    <source>
        <dbReference type="EMBL" id="AVH60698.1"/>
    </source>
</evidence>
<reference evidence="2 3" key="1">
    <citation type="submission" date="2018-02" db="EMBL/GenBank/DDBJ databases">
        <title>Complete genome sequence of Streptomyces dengpaensis, the producer of angucyclines.</title>
        <authorList>
            <person name="Yumei L."/>
        </authorList>
    </citation>
    <scope>NUCLEOTIDE SEQUENCE [LARGE SCALE GENOMIC DNA]</scope>
    <source>
        <strain evidence="2 3">XZHG99</strain>
    </source>
</reference>